<keyword evidence="3" id="KW-1185">Reference proteome</keyword>
<sequence>MRCKRRESTGIGVFVKVLMVVLWLMVTSWHGTASASVEHANRKAEIIGEARNPVSGELMYRELYYLNAQKLPAKVDYRLPDGRLLARKTLDFSSVGESLYRSRPSVEHSNKFTGRLFAVDSRSGELALTYRESAKEALQATTLSMLDNSAVDAGFDEFVRLRWEQLLAGQTVIMNFLLPSRQRFVSLALQYRHLPAAEDSLVWIQARPDNGLLRLFVDPIDLYYERDSQRLIRYSGVSNLVDASGASMTVDISYQYPK</sequence>
<protein>
    <recommendedName>
        <fullName evidence="4">DUF3108 domain-containing protein</fullName>
    </recommendedName>
</protein>
<organism evidence="2 3">
    <name type="scientific">Pseudomaricurvus hydrocarbonicus</name>
    <dbReference type="NCBI Taxonomy" id="1470433"/>
    <lineage>
        <taxon>Bacteria</taxon>
        <taxon>Pseudomonadati</taxon>
        <taxon>Pseudomonadota</taxon>
        <taxon>Gammaproteobacteria</taxon>
        <taxon>Cellvibrionales</taxon>
        <taxon>Cellvibrionaceae</taxon>
        <taxon>Pseudomaricurvus</taxon>
    </lineage>
</organism>
<dbReference type="RefSeq" id="WP_167181589.1">
    <property type="nucleotide sequence ID" value="NZ_JAAONZ010000002.1"/>
</dbReference>
<name>A0A9E5MJU7_9GAMM</name>
<evidence type="ECO:0000256" key="1">
    <source>
        <dbReference type="SAM" id="Phobius"/>
    </source>
</evidence>
<evidence type="ECO:0000313" key="3">
    <source>
        <dbReference type="Proteomes" id="UP000787472"/>
    </source>
</evidence>
<dbReference type="Proteomes" id="UP000787472">
    <property type="component" value="Unassembled WGS sequence"/>
</dbReference>
<gene>
    <name evidence="2" type="ORF">G8770_02895</name>
</gene>
<reference evidence="2" key="1">
    <citation type="submission" date="2020-03" db="EMBL/GenBank/DDBJ databases">
        <authorList>
            <person name="Guo F."/>
        </authorList>
    </citation>
    <scope>NUCLEOTIDE SEQUENCE</scope>
    <source>
        <strain evidence="2">JCM 30134</strain>
    </source>
</reference>
<proteinExistence type="predicted"/>
<keyword evidence="1" id="KW-1133">Transmembrane helix</keyword>
<comment type="caution">
    <text evidence="2">The sequence shown here is derived from an EMBL/GenBank/DDBJ whole genome shotgun (WGS) entry which is preliminary data.</text>
</comment>
<keyword evidence="1" id="KW-0812">Transmembrane</keyword>
<feature type="transmembrane region" description="Helical" evidence="1">
    <location>
        <begin position="12"/>
        <end position="31"/>
    </location>
</feature>
<dbReference type="AlphaFoldDB" id="A0A9E5MJU7"/>
<keyword evidence="1" id="KW-0472">Membrane</keyword>
<accession>A0A9E5MJU7</accession>
<evidence type="ECO:0000313" key="2">
    <source>
        <dbReference type="EMBL" id="NHO64492.1"/>
    </source>
</evidence>
<dbReference type="EMBL" id="JAAONZ010000002">
    <property type="protein sequence ID" value="NHO64492.1"/>
    <property type="molecule type" value="Genomic_DNA"/>
</dbReference>
<evidence type="ECO:0008006" key="4">
    <source>
        <dbReference type="Google" id="ProtNLM"/>
    </source>
</evidence>